<protein>
    <recommendedName>
        <fullName evidence="7">2-C-methyl-D-erythritol 4-phosphate cytidylyltransferase</fullName>
        <ecNumber evidence="7">2.7.7.60</ecNumber>
    </recommendedName>
    <alternativeName>
        <fullName evidence="7">4-diphosphocytidyl-2C-methyl-D-erythritol synthase</fullName>
    </alternativeName>
    <alternativeName>
        <fullName evidence="7">MEP cytidylyltransferase</fullName>
        <shortName evidence="7">MCT</shortName>
    </alternativeName>
</protein>
<feature type="site" description="Positions MEP for the nucleophilic attack" evidence="7">
    <location>
        <position position="209"/>
    </location>
</feature>
<gene>
    <name evidence="7 8" type="primary">ispD</name>
    <name evidence="8" type="ORF">ASILVAE211_11205</name>
</gene>
<organism evidence="8 9">
    <name type="scientific">Acidisoma silvae</name>
    <dbReference type="NCBI Taxonomy" id="2802396"/>
    <lineage>
        <taxon>Bacteria</taxon>
        <taxon>Pseudomonadati</taxon>
        <taxon>Pseudomonadota</taxon>
        <taxon>Alphaproteobacteria</taxon>
        <taxon>Acetobacterales</taxon>
        <taxon>Acidocellaceae</taxon>
        <taxon>Acidisoma</taxon>
    </lineage>
</organism>
<dbReference type="FunFam" id="3.90.550.10:FF:000003">
    <property type="entry name" value="2-C-methyl-D-erythritol 4-phosphate cytidylyltransferase"/>
    <property type="match status" value="1"/>
</dbReference>
<evidence type="ECO:0000256" key="1">
    <source>
        <dbReference type="ARBA" id="ARBA00001282"/>
    </source>
</evidence>
<dbReference type="GO" id="GO:0050518">
    <property type="term" value="F:2-C-methyl-D-erythritol 4-phosphate cytidylyltransferase activity"/>
    <property type="evidence" value="ECO:0007669"/>
    <property type="project" value="UniProtKB-UniRule"/>
</dbReference>
<accession>A0A963YRR2</accession>
<keyword evidence="9" id="KW-1185">Reference proteome</keyword>
<dbReference type="HAMAP" id="MF_00108">
    <property type="entry name" value="IspD"/>
    <property type="match status" value="1"/>
</dbReference>
<dbReference type="NCBIfam" id="TIGR00453">
    <property type="entry name" value="ispD"/>
    <property type="match status" value="1"/>
</dbReference>
<dbReference type="InterPro" id="IPR001228">
    <property type="entry name" value="IspD"/>
</dbReference>
<dbReference type="InterPro" id="IPR018294">
    <property type="entry name" value="ISPD_synthase_CS"/>
</dbReference>
<feature type="site" description="Transition state stabilizer" evidence="7">
    <location>
        <position position="22"/>
    </location>
</feature>
<reference evidence="8" key="2">
    <citation type="submission" date="2021-01" db="EMBL/GenBank/DDBJ databases">
        <authorList>
            <person name="Mieszkin S."/>
            <person name="Pouder E."/>
            <person name="Alain K."/>
        </authorList>
    </citation>
    <scope>NUCLEOTIDE SEQUENCE</scope>
    <source>
        <strain evidence="8">HW T2.11</strain>
    </source>
</reference>
<evidence type="ECO:0000313" key="8">
    <source>
        <dbReference type="EMBL" id="MCB8875752.1"/>
    </source>
</evidence>
<feature type="site" description="Transition state stabilizer" evidence="7">
    <location>
        <position position="15"/>
    </location>
</feature>
<comment type="similarity">
    <text evidence="3 7">Belongs to the IspD/TarI cytidylyltransferase family. IspD subfamily.</text>
</comment>
<dbReference type="CDD" id="cd02516">
    <property type="entry name" value="CDP-ME_synthetase"/>
    <property type="match status" value="1"/>
</dbReference>
<dbReference type="PROSITE" id="PS01295">
    <property type="entry name" value="ISPD"/>
    <property type="match status" value="1"/>
</dbReference>
<name>A0A963YRR2_9PROT</name>
<reference evidence="8" key="1">
    <citation type="journal article" date="2021" name="Microorganisms">
        <title>Acidisoma silvae sp. nov. and Acidisomacellulosilytica sp. nov., Two Acidophilic Bacteria Isolated from Decaying Wood, Hydrolyzing Cellulose and Producing Poly-3-hydroxybutyrate.</title>
        <authorList>
            <person name="Mieszkin S."/>
            <person name="Pouder E."/>
            <person name="Uroz S."/>
            <person name="Simon-Colin C."/>
            <person name="Alain K."/>
        </authorList>
    </citation>
    <scope>NUCLEOTIDE SEQUENCE</scope>
    <source>
        <strain evidence="8">HW T2.11</strain>
    </source>
</reference>
<dbReference type="GO" id="GO:0019288">
    <property type="term" value="P:isopentenyl diphosphate biosynthetic process, methylerythritol 4-phosphate pathway"/>
    <property type="evidence" value="ECO:0007669"/>
    <property type="project" value="UniProtKB-UniRule"/>
</dbReference>
<dbReference type="InterPro" id="IPR050088">
    <property type="entry name" value="IspD/TarI_cytidylyltransf_bact"/>
</dbReference>
<keyword evidence="6 7" id="KW-0414">Isoprene biosynthesis</keyword>
<dbReference type="InterPro" id="IPR034683">
    <property type="entry name" value="IspD/TarI"/>
</dbReference>
<dbReference type="PANTHER" id="PTHR32125:SF4">
    <property type="entry name" value="2-C-METHYL-D-ERYTHRITOL 4-PHOSPHATE CYTIDYLYLTRANSFERASE, CHLOROPLASTIC"/>
    <property type="match status" value="1"/>
</dbReference>
<dbReference type="InterPro" id="IPR029044">
    <property type="entry name" value="Nucleotide-diphossugar_trans"/>
</dbReference>
<comment type="catalytic activity">
    <reaction evidence="1 7">
        <text>2-C-methyl-D-erythritol 4-phosphate + CTP + H(+) = 4-CDP-2-C-methyl-D-erythritol + diphosphate</text>
        <dbReference type="Rhea" id="RHEA:13429"/>
        <dbReference type="ChEBI" id="CHEBI:15378"/>
        <dbReference type="ChEBI" id="CHEBI:33019"/>
        <dbReference type="ChEBI" id="CHEBI:37563"/>
        <dbReference type="ChEBI" id="CHEBI:57823"/>
        <dbReference type="ChEBI" id="CHEBI:58262"/>
        <dbReference type="EC" id="2.7.7.60"/>
    </reaction>
</comment>
<evidence type="ECO:0000256" key="3">
    <source>
        <dbReference type="ARBA" id="ARBA00009789"/>
    </source>
</evidence>
<comment type="caution">
    <text evidence="8">The sequence shown here is derived from an EMBL/GenBank/DDBJ whole genome shotgun (WGS) entry which is preliminary data.</text>
</comment>
<dbReference type="RefSeq" id="WP_227321412.1">
    <property type="nucleotide sequence ID" value="NZ_JAESVB010000004.1"/>
</dbReference>
<evidence type="ECO:0000256" key="6">
    <source>
        <dbReference type="ARBA" id="ARBA00023229"/>
    </source>
</evidence>
<dbReference type="Pfam" id="PF01128">
    <property type="entry name" value="IspD"/>
    <property type="match status" value="1"/>
</dbReference>
<feature type="site" description="Positions MEP for the nucleophilic attack" evidence="7">
    <location>
        <position position="151"/>
    </location>
</feature>
<dbReference type="EMBL" id="JAESVB010000004">
    <property type="protein sequence ID" value="MCB8875752.1"/>
    <property type="molecule type" value="Genomic_DNA"/>
</dbReference>
<dbReference type="PANTHER" id="PTHR32125">
    <property type="entry name" value="2-C-METHYL-D-ERYTHRITOL 4-PHOSPHATE CYTIDYLYLTRANSFERASE, CHLOROPLASTIC"/>
    <property type="match status" value="1"/>
</dbReference>
<comment type="pathway">
    <text evidence="2 7">Isoprenoid biosynthesis; isopentenyl diphosphate biosynthesis via DXP pathway; isopentenyl diphosphate from 1-deoxy-D-xylulose 5-phosphate: step 2/6.</text>
</comment>
<dbReference type="SUPFAM" id="SSF53448">
    <property type="entry name" value="Nucleotide-diphospho-sugar transferases"/>
    <property type="match status" value="1"/>
</dbReference>
<evidence type="ECO:0000313" key="9">
    <source>
        <dbReference type="Proteomes" id="UP000708298"/>
    </source>
</evidence>
<dbReference type="EC" id="2.7.7.60" evidence="7"/>
<evidence type="ECO:0000256" key="2">
    <source>
        <dbReference type="ARBA" id="ARBA00004787"/>
    </source>
</evidence>
<keyword evidence="4 7" id="KW-0808">Transferase</keyword>
<dbReference type="AlphaFoldDB" id="A0A963YRR2"/>
<evidence type="ECO:0000256" key="7">
    <source>
        <dbReference type="HAMAP-Rule" id="MF_00108"/>
    </source>
</evidence>
<proteinExistence type="inferred from homology"/>
<keyword evidence="5 7" id="KW-0548">Nucleotidyltransferase</keyword>
<dbReference type="Gene3D" id="3.90.550.10">
    <property type="entry name" value="Spore Coat Polysaccharide Biosynthesis Protein SpsA, Chain A"/>
    <property type="match status" value="1"/>
</dbReference>
<evidence type="ECO:0000256" key="4">
    <source>
        <dbReference type="ARBA" id="ARBA00022679"/>
    </source>
</evidence>
<comment type="function">
    <text evidence="7">Catalyzes the formation of 4-diphosphocytidyl-2-C-methyl-D-erythritol from CTP and 2-C-methyl-D-erythritol 4-phosphate (MEP).</text>
</comment>
<sequence>MKVTALIVCAGRGTRMGPGAPKQYRQLGGMPVLRHTAIAFLDHPDVTDVAVVIHRDDLALYEEAARGLPLLPPVIGGATRDESVRLGLEALAERAPDAILIHDGVRPFVTAETIAASIAVLDGAEAAIAAMPVFDTIKSGADGVVTGTIDRSILWRAQTPQSFRFQTILAAHRAVALRTDLPPITDDASVAEALGIPVRIVPGSEDAFKITTEADLRRAERHLRGDE</sequence>
<evidence type="ECO:0000256" key="5">
    <source>
        <dbReference type="ARBA" id="ARBA00022695"/>
    </source>
</evidence>
<dbReference type="Proteomes" id="UP000708298">
    <property type="component" value="Unassembled WGS sequence"/>
</dbReference>